<dbReference type="SMART" id="SM00226">
    <property type="entry name" value="LMWPc"/>
    <property type="match status" value="1"/>
</dbReference>
<protein>
    <submittedName>
        <fullName evidence="2">Low molecular weight protein arginine phosphatase</fullName>
    </submittedName>
</protein>
<sequence>MKTILFVCTGNTCRSSMAEGLFKHMLKSKENNFKSINVISAGTCAWEGDNASQHAIKVLKEKDIDIGDHRSTPLTPKLIKEADLILTMTLNHKMAILHMCPKAKDKVFTLKEYALYSREKFPISDLSYQNSDYDIKDPFGRSLDIYRESAKEIEQYLQILVEKIK</sequence>
<evidence type="ECO:0000313" key="3">
    <source>
        <dbReference type="Proteomes" id="UP000779508"/>
    </source>
</evidence>
<comment type="caution">
    <text evidence="2">The sequence shown here is derived from an EMBL/GenBank/DDBJ whole genome shotgun (WGS) entry which is preliminary data.</text>
</comment>
<feature type="domain" description="Phosphotyrosine protein phosphatase I" evidence="1">
    <location>
        <begin position="2"/>
        <end position="163"/>
    </location>
</feature>
<accession>A0ABS6G290</accession>
<evidence type="ECO:0000259" key="1">
    <source>
        <dbReference type="SMART" id="SM00226"/>
    </source>
</evidence>
<evidence type="ECO:0000313" key="2">
    <source>
        <dbReference type="EMBL" id="MBU5676585.1"/>
    </source>
</evidence>
<keyword evidence="3" id="KW-1185">Reference proteome</keyword>
<name>A0ABS6G290_9FIRM</name>
<dbReference type="PANTHER" id="PTHR11717">
    <property type="entry name" value="LOW MOLECULAR WEIGHT PROTEIN TYROSINE PHOSPHATASE"/>
    <property type="match status" value="1"/>
</dbReference>
<dbReference type="InterPro" id="IPR050438">
    <property type="entry name" value="LMW_PTPase"/>
</dbReference>
<reference evidence="2 3" key="1">
    <citation type="submission" date="2021-06" db="EMBL/GenBank/DDBJ databases">
        <authorList>
            <person name="Sun Q."/>
            <person name="Li D."/>
        </authorList>
    </citation>
    <scope>NUCLEOTIDE SEQUENCE [LARGE SCALE GENOMIC DNA]</scope>
    <source>
        <strain evidence="2 3">MSJ-5</strain>
    </source>
</reference>
<dbReference type="PANTHER" id="PTHR11717:SF31">
    <property type="entry name" value="LOW MOLECULAR WEIGHT PROTEIN-TYROSINE-PHOSPHATASE ETP-RELATED"/>
    <property type="match status" value="1"/>
</dbReference>
<dbReference type="EMBL" id="JAHLQK010000003">
    <property type="protein sequence ID" value="MBU5676585.1"/>
    <property type="molecule type" value="Genomic_DNA"/>
</dbReference>
<gene>
    <name evidence="2" type="ORF">KQI88_09160</name>
</gene>
<proteinExistence type="predicted"/>
<dbReference type="Pfam" id="PF01451">
    <property type="entry name" value="LMWPc"/>
    <property type="match status" value="1"/>
</dbReference>
<dbReference type="InterPro" id="IPR023485">
    <property type="entry name" value="Ptyr_pPase"/>
</dbReference>
<dbReference type="CDD" id="cd16344">
    <property type="entry name" value="LMWPAP"/>
    <property type="match status" value="1"/>
</dbReference>
<dbReference type="Proteomes" id="UP000779508">
    <property type="component" value="Unassembled WGS sequence"/>
</dbReference>
<dbReference type="RefSeq" id="WP_216416499.1">
    <property type="nucleotide sequence ID" value="NZ_JAHLQK010000003.1"/>
</dbReference>
<organism evidence="2 3">
    <name type="scientific">Alkaliphilus flagellatus</name>
    <dbReference type="NCBI Taxonomy" id="2841507"/>
    <lineage>
        <taxon>Bacteria</taxon>
        <taxon>Bacillati</taxon>
        <taxon>Bacillota</taxon>
        <taxon>Clostridia</taxon>
        <taxon>Peptostreptococcales</taxon>
        <taxon>Natronincolaceae</taxon>
        <taxon>Alkaliphilus</taxon>
    </lineage>
</organism>